<evidence type="ECO:0000256" key="1">
    <source>
        <dbReference type="ARBA" id="ARBA00000985"/>
    </source>
</evidence>
<dbReference type="InterPro" id="IPR029419">
    <property type="entry name" value="Arg_succ_lyase_C"/>
</dbReference>
<dbReference type="InterPro" id="IPR000362">
    <property type="entry name" value="Fumarate_lyase_fam"/>
</dbReference>
<dbReference type="FunFam" id="1.10.275.10:FF:000002">
    <property type="entry name" value="Argininosuccinate lyase"/>
    <property type="match status" value="1"/>
</dbReference>
<dbReference type="PRINTS" id="PR00149">
    <property type="entry name" value="FUMRATELYASE"/>
</dbReference>
<keyword evidence="7 8" id="KW-0456">Lyase</keyword>
<dbReference type="InterPro" id="IPR024083">
    <property type="entry name" value="Fumarase/histidase_N"/>
</dbReference>
<dbReference type="PANTHER" id="PTHR43814:SF1">
    <property type="entry name" value="ARGININOSUCCINATE LYASE"/>
    <property type="match status" value="1"/>
</dbReference>
<feature type="domain" description="Argininosuccinate lyase C-terminal" evidence="10">
    <location>
        <begin position="370"/>
        <end position="438"/>
    </location>
</feature>
<gene>
    <name evidence="8" type="primary">argH</name>
    <name evidence="11" type="ORF">Thi970DRAFT_04364</name>
</gene>
<keyword evidence="8" id="KW-0963">Cytoplasm</keyword>
<evidence type="ECO:0000313" key="11">
    <source>
        <dbReference type="EMBL" id="EIC20709.1"/>
    </source>
</evidence>
<dbReference type="Gene3D" id="1.10.275.10">
    <property type="entry name" value="Fumarase/aspartase (N-terminal domain)"/>
    <property type="match status" value="1"/>
</dbReference>
<dbReference type="PANTHER" id="PTHR43814">
    <property type="entry name" value="ARGININOSUCCINATE LYASE"/>
    <property type="match status" value="1"/>
</dbReference>
<dbReference type="SUPFAM" id="SSF48557">
    <property type="entry name" value="L-aspartase-like"/>
    <property type="match status" value="1"/>
</dbReference>
<evidence type="ECO:0000313" key="12">
    <source>
        <dbReference type="Proteomes" id="UP000002964"/>
    </source>
</evidence>
<dbReference type="Pfam" id="PF14698">
    <property type="entry name" value="ASL_C2"/>
    <property type="match status" value="1"/>
</dbReference>
<evidence type="ECO:0000259" key="10">
    <source>
        <dbReference type="Pfam" id="PF14698"/>
    </source>
</evidence>
<name>H8Z6C5_9GAMM</name>
<dbReference type="Gene3D" id="1.20.200.10">
    <property type="entry name" value="Fumarase/aspartase (Central domain)"/>
    <property type="match status" value="1"/>
</dbReference>
<dbReference type="eggNOG" id="COG0165">
    <property type="taxonomic scope" value="Bacteria"/>
</dbReference>
<dbReference type="InterPro" id="IPR020557">
    <property type="entry name" value="Fumarate_lyase_CS"/>
</dbReference>
<keyword evidence="6 8" id="KW-0028">Amino-acid biosynthesis</keyword>
<sequence length="471" mass="52086">MQQTESTQKPWAGRFNEPTDVFVEAFTASVGFDRRLYRQDIQGSQAHARMLARQGILSDSECDAIVAGLERIKTRIEQNKFSWSVPLEDVHMNIEAALTAEIGDAGKRLHTGRSRNDQVATDIRLWLREEVDEISRAIRRLQQVLVDLAEREAATILPGFTHLQAAQPVTFGHHMMAWYEMLERDVERLRDARRRINLMPLGAAALAGTTYPIDRDYSARLLGFDRPAANSLDAVSDRDFAIEFSAAAAILSMHLSRFSEELIIWSSAQFGFITLSDAFCTGSSIMPQKKNPDVPELLRGKSARVFGHLIALLTLMKAQPLAYNKDNQEDKEPLFDIVDTLRGGLKVFADMMGALSCNHARMRTAALQGFTTATDLADYLVRKGVAFRDAHEIVGRAVALGVERGRDLADLSLEELRGFSAAIDEDVFDILTLEGSVAARDHFGGTAPNQVRAAVARAREALAADESALAS</sequence>
<evidence type="ECO:0000256" key="8">
    <source>
        <dbReference type="HAMAP-Rule" id="MF_00006"/>
    </source>
</evidence>
<comment type="pathway">
    <text evidence="2 8">Amino-acid biosynthesis; L-arginine biosynthesis; L-arginine from L-ornithine and carbamoyl phosphate: step 3/3.</text>
</comment>
<dbReference type="NCBIfam" id="TIGR00838">
    <property type="entry name" value="argH"/>
    <property type="match status" value="1"/>
</dbReference>
<dbReference type="GO" id="GO:0042450">
    <property type="term" value="P:L-arginine biosynthetic process via ornithine"/>
    <property type="evidence" value="ECO:0007669"/>
    <property type="project" value="UniProtKB-UniRule"/>
</dbReference>
<evidence type="ECO:0000256" key="6">
    <source>
        <dbReference type="ARBA" id="ARBA00022605"/>
    </source>
</evidence>
<reference evidence="11 12" key="2">
    <citation type="submission" date="2011-11" db="EMBL/GenBank/DDBJ databases">
        <authorList>
            <consortium name="US DOE Joint Genome Institute"/>
            <person name="Lucas S."/>
            <person name="Han J."/>
            <person name="Lapidus A."/>
            <person name="Cheng J.-F."/>
            <person name="Goodwin L."/>
            <person name="Pitluck S."/>
            <person name="Peters L."/>
            <person name="Ovchinnikova G."/>
            <person name="Zhang X."/>
            <person name="Detter J.C."/>
            <person name="Han C."/>
            <person name="Tapia R."/>
            <person name="Land M."/>
            <person name="Hauser L."/>
            <person name="Kyrpides N."/>
            <person name="Ivanova N."/>
            <person name="Pagani I."/>
            <person name="Vogl K."/>
            <person name="Liu Z."/>
            <person name="Overmann J."/>
            <person name="Frigaard N.-U."/>
            <person name="Bryant D."/>
            <person name="Woyke T."/>
        </authorList>
    </citation>
    <scope>NUCLEOTIDE SEQUENCE [LARGE SCALE GENOMIC DNA]</scope>
    <source>
        <strain evidence="11 12">970</strain>
    </source>
</reference>
<dbReference type="EC" id="4.3.2.1" evidence="4 8"/>
<dbReference type="Gene3D" id="1.10.40.30">
    <property type="entry name" value="Fumarase/aspartase (C-terminal domain)"/>
    <property type="match status" value="1"/>
</dbReference>
<dbReference type="EMBL" id="JH603170">
    <property type="protein sequence ID" value="EIC20709.1"/>
    <property type="molecule type" value="Genomic_DNA"/>
</dbReference>
<keyword evidence="5 8" id="KW-0055">Arginine biosynthesis</keyword>
<evidence type="ECO:0000256" key="3">
    <source>
        <dbReference type="ARBA" id="ARBA00005552"/>
    </source>
</evidence>
<dbReference type="HAMAP" id="MF_00006">
    <property type="entry name" value="Arg_succ_lyase"/>
    <property type="match status" value="1"/>
</dbReference>
<dbReference type="OrthoDB" id="9769623at2"/>
<dbReference type="STRING" id="631362.Thi970DRAFT_04364"/>
<dbReference type="GO" id="GO:0005829">
    <property type="term" value="C:cytosol"/>
    <property type="evidence" value="ECO:0007669"/>
    <property type="project" value="TreeGrafter"/>
</dbReference>
<dbReference type="InterPro" id="IPR022761">
    <property type="entry name" value="Fumarate_lyase_N"/>
</dbReference>
<comment type="similarity">
    <text evidence="8">Belongs to the lyase 1 family. Argininosuccinate lyase subfamily.</text>
</comment>
<evidence type="ECO:0000256" key="4">
    <source>
        <dbReference type="ARBA" id="ARBA00012338"/>
    </source>
</evidence>
<evidence type="ECO:0000256" key="7">
    <source>
        <dbReference type="ARBA" id="ARBA00023239"/>
    </source>
</evidence>
<dbReference type="InterPro" id="IPR009049">
    <property type="entry name" value="Argininosuccinate_lyase"/>
</dbReference>
<protein>
    <recommendedName>
        <fullName evidence="4 8">Argininosuccinate lyase</fullName>
        <shortName evidence="8">ASAL</shortName>
        <ecNumber evidence="4 8">4.3.2.1</ecNumber>
    </recommendedName>
    <alternativeName>
        <fullName evidence="8">Arginosuccinase</fullName>
    </alternativeName>
</protein>
<dbReference type="UniPathway" id="UPA00068">
    <property type="reaction ID" value="UER00114"/>
</dbReference>
<evidence type="ECO:0000259" key="9">
    <source>
        <dbReference type="Pfam" id="PF00206"/>
    </source>
</evidence>
<dbReference type="FunFam" id="1.10.40.30:FF:000001">
    <property type="entry name" value="Argininosuccinate lyase"/>
    <property type="match status" value="1"/>
</dbReference>
<proteinExistence type="inferred from homology"/>
<dbReference type="InterPro" id="IPR008948">
    <property type="entry name" value="L-Aspartase-like"/>
</dbReference>
<reference evidence="12" key="1">
    <citation type="submission" date="2011-06" db="EMBL/GenBank/DDBJ databases">
        <authorList>
            <consortium name="US DOE Joint Genome Institute (JGI-PGF)"/>
            <person name="Lucas S."/>
            <person name="Han J."/>
            <person name="Lapidus A."/>
            <person name="Cheng J.-F."/>
            <person name="Goodwin L."/>
            <person name="Pitluck S."/>
            <person name="Peters L."/>
            <person name="Land M.L."/>
            <person name="Hauser L."/>
            <person name="Vogl K."/>
            <person name="Liu Z."/>
            <person name="Overmann J."/>
            <person name="Frigaard N.-U."/>
            <person name="Bryant D.A."/>
            <person name="Woyke T.J."/>
        </authorList>
    </citation>
    <scope>NUCLEOTIDE SEQUENCE [LARGE SCALE GENOMIC DNA]</scope>
    <source>
        <strain evidence="12">970</strain>
    </source>
</reference>
<dbReference type="FunFam" id="1.20.200.10:FF:000015">
    <property type="entry name" value="argininosuccinate lyase isoform X2"/>
    <property type="match status" value="1"/>
</dbReference>
<feature type="domain" description="Fumarate lyase N-terminal" evidence="9">
    <location>
        <begin position="13"/>
        <end position="307"/>
    </location>
</feature>
<dbReference type="Proteomes" id="UP000002964">
    <property type="component" value="Unassembled WGS sequence"/>
</dbReference>
<dbReference type="HOGENOM" id="CLU_027272_2_3_6"/>
<organism evidence="11 12">
    <name type="scientific">Thiorhodovibrio frisius</name>
    <dbReference type="NCBI Taxonomy" id="631362"/>
    <lineage>
        <taxon>Bacteria</taxon>
        <taxon>Pseudomonadati</taxon>
        <taxon>Pseudomonadota</taxon>
        <taxon>Gammaproteobacteria</taxon>
        <taxon>Chromatiales</taxon>
        <taxon>Chromatiaceae</taxon>
        <taxon>Thiorhodovibrio</taxon>
    </lineage>
</organism>
<comment type="similarity">
    <text evidence="3">In the N-terminal section; belongs to the lyase 1 family. Argininosuccinate lyase subfamily.</text>
</comment>
<dbReference type="PROSITE" id="PS00163">
    <property type="entry name" value="FUMARATE_LYASES"/>
    <property type="match status" value="1"/>
</dbReference>
<dbReference type="RefSeq" id="WP_009151112.1">
    <property type="nucleotide sequence ID" value="NZ_CP121471.1"/>
</dbReference>
<accession>H8Z6C5</accession>
<dbReference type="PRINTS" id="PR00145">
    <property type="entry name" value="ARGSUCLYASE"/>
</dbReference>
<dbReference type="CDD" id="cd01359">
    <property type="entry name" value="Argininosuccinate_lyase"/>
    <property type="match status" value="1"/>
</dbReference>
<dbReference type="Pfam" id="PF00206">
    <property type="entry name" value="Lyase_1"/>
    <property type="match status" value="1"/>
</dbReference>
<evidence type="ECO:0000256" key="2">
    <source>
        <dbReference type="ARBA" id="ARBA00004941"/>
    </source>
</evidence>
<comment type="subcellular location">
    <subcellularLocation>
        <location evidence="8">Cytoplasm</location>
    </subcellularLocation>
</comment>
<evidence type="ECO:0000256" key="5">
    <source>
        <dbReference type="ARBA" id="ARBA00022571"/>
    </source>
</evidence>
<comment type="catalytic activity">
    <reaction evidence="1 8">
        <text>2-(N(omega)-L-arginino)succinate = fumarate + L-arginine</text>
        <dbReference type="Rhea" id="RHEA:24020"/>
        <dbReference type="ChEBI" id="CHEBI:29806"/>
        <dbReference type="ChEBI" id="CHEBI:32682"/>
        <dbReference type="ChEBI" id="CHEBI:57472"/>
        <dbReference type="EC" id="4.3.2.1"/>
    </reaction>
</comment>
<dbReference type="GO" id="GO:0004056">
    <property type="term" value="F:argininosuccinate lyase activity"/>
    <property type="evidence" value="ECO:0007669"/>
    <property type="project" value="UniProtKB-UniRule"/>
</dbReference>
<dbReference type="AlphaFoldDB" id="H8Z6C5"/>
<keyword evidence="12" id="KW-1185">Reference proteome</keyword>